<evidence type="ECO:0000313" key="3">
    <source>
        <dbReference type="Proteomes" id="UP000264541"/>
    </source>
</evidence>
<dbReference type="OrthoDB" id="2354672at2"/>
<dbReference type="AlphaFoldDB" id="A0A372LBH7"/>
<dbReference type="RefSeq" id="WP_117328491.1">
    <property type="nucleotide sequence ID" value="NZ_QVTE01000067.1"/>
</dbReference>
<proteinExistence type="predicted"/>
<evidence type="ECO:0000313" key="2">
    <source>
        <dbReference type="EMBL" id="RFU63145.1"/>
    </source>
</evidence>
<dbReference type="PIRSF" id="PIRSF021350">
    <property type="entry name" value="UCP021350"/>
    <property type="match status" value="1"/>
</dbReference>
<sequence>MITSYFQAAILQCIERFAGQRSIYGIYHLLKGKKSSQTIQDGQLFDLSIFFAVFPDAKRSSIEKAINELRQYGYINKLDAEYHYHITSSGKDSLEQFYLENPLPADLDGWQFHSFAPVFWDRFTLLVQSLSNIVHGVKSFYPIQKNWNVQQWVKAYLRREHTERTYMAAKFYEELVMLLETRQPNERDIFVLKLTGSRRAGYTNEQIGRMIGIPAANVRFLFTGTLHYIVKTVLANEDKYPRISALIGDLTGLEEKPLTNSARVTLKYINDGRELPEIAQIRRLKISTIEDHIVEIAFSLKDFSIERYVSDDLAAVIIKVAADLRTKQLKEIKQQIDHTASYFQIRLVLAKMGDIA</sequence>
<comment type="caution">
    <text evidence="2">The sequence shown here is derived from an EMBL/GenBank/DDBJ whole genome shotgun (WGS) entry which is preliminary data.</text>
</comment>
<keyword evidence="3" id="KW-1185">Reference proteome</keyword>
<dbReference type="Proteomes" id="UP000264541">
    <property type="component" value="Unassembled WGS sequence"/>
</dbReference>
<dbReference type="Pfam" id="PF14493">
    <property type="entry name" value="HTH_40"/>
    <property type="match status" value="1"/>
</dbReference>
<name>A0A372LBH7_9BACI</name>
<reference evidence="2 3" key="1">
    <citation type="submission" date="2018-08" db="EMBL/GenBank/DDBJ databases">
        <title>Bacillus chawlae sp. nov., Bacillus glennii sp. nov., and Bacillus saganii sp. nov. Isolated from the Vehicle Assembly Building at Kennedy Space Center where the Viking Spacecraft were Assembled.</title>
        <authorList>
            <person name="Seuylemezian A."/>
            <person name="Vaishampayan P."/>
        </authorList>
    </citation>
    <scope>NUCLEOTIDE SEQUENCE [LARGE SCALE GENOMIC DNA]</scope>
    <source>
        <strain evidence="2 3">V47-23a</strain>
    </source>
</reference>
<dbReference type="InterPro" id="IPR008308">
    <property type="entry name" value="YpbB-like"/>
</dbReference>
<dbReference type="EMBL" id="QVTE01000067">
    <property type="protein sequence ID" value="RFU63145.1"/>
    <property type="molecule type" value="Genomic_DNA"/>
</dbReference>
<evidence type="ECO:0000259" key="1">
    <source>
        <dbReference type="Pfam" id="PF14493"/>
    </source>
</evidence>
<organism evidence="2 3">
    <name type="scientific">Peribacillus saganii</name>
    <dbReference type="NCBI Taxonomy" id="2303992"/>
    <lineage>
        <taxon>Bacteria</taxon>
        <taxon>Bacillati</taxon>
        <taxon>Bacillota</taxon>
        <taxon>Bacilli</taxon>
        <taxon>Bacillales</taxon>
        <taxon>Bacillaceae</taxon>
        <taxon>Peribacillus</taxon>
    </lineage>
</organism>
<feature type="domain" description="Helicase Helix-turn-helix" evidence="1">
    <location>
        <begin position="261"/>
        <end position="349"/>
    </location>
</feature>
<gene>
    <name evidence="2" type="ORF">D0469_20055</name>
</gene>
<dbReference type="InterPro" id="IPR029491">
    <property type="entry name" value="Helicase_HTH"/>
</dbReference>
<protein>
    <recommendedName>
        <fullName evidence="1">Helicase Helix-turn-helix domain-containing protein</fullName>
    </recommendedName>
</protein>
<accession>A0A372LBH7</accession>